<dbReference type="Gene3D" id="3.40.50.300">
    <property type="entry name" value="P-loop containing nucleotide triphosphate hydrolases"/>
    <property type="match status" value="2"/>
</dbReference>
<dbReference type="GO" id="GO:0003676">
    <property type="term" value="F:nucleic acid binding"/>
    <property type="evidence" value="ECO:0007669"/>
    <property type="project" value="InterPro"/>
</dbReference>
<keyword evidence="7" id="KW-1185">Reference proteome</keyword>
<dbReference type="Pfam" id="PF00270">
    <property type="entry name" value="DEAD"/>
    <property type="match status" value="1"/>
</dbReference>
<dbReference type="Proteomes" id="UP000011575">
    <property type="component" value="Unassembled WGS sequence"/>
</dbReference>
<evidence type="ECO:0000256" key="1">
    <source>
        <dbReference type="ARBA" id="ARBA00022741"/>
    </source>
</evidence>
<feature type="domain" description="Helicase ATP-binding" evidence="4">
    <location>
        <begin position="60"/>
        <end position="243"/>
    </location>
</feature>
<accession>M0PE77</accession>
<name>M0PE77_9EURY</name>
<feature type="compositionally biased region" description="Acidic residues" evidence="3">
    <location>
        <begin position="677"/>
        <end position="690"/>
    </location>
</feature>
<dbReference type="STRING" id="1230454.C461_06339"/>
<proteinExistence type="predicted"/>
<dbReference type="InterPro" id="IPR011545">
    <property type="entry name" value="DEAD/DEAH_box_helicase_dom"/>
</dbReference>
<dbReference type="OrthoDB" id="36796at2157"/>
<keyword evidence="6" id="KW-0378">Hydrolase</keyword>
<dbReference type="PANTHER" id="PTHR47957">
    <property type="entry name" value="ATP-DEPENDENT HELICASE HRQ1"/>
    <property type="match status" value="1"/>
</dbReference>
<protein>
    <submittedName>
        <fullName evidence="6">DEAD/DEAH box helicase</fullName>
    </submittedName>
</protein>
<feature type="region of interest" description="Disordered" evidence="3">
    <location>
        <begin position="661"/>
        <end position="698"/>
    </location>
</feature>
<dbReference type="SMART" id="SM00490">
    <property type="entry name" value="HELICc"/>
    <property type="match status" value="1"/>
</dbReference>
<dbReference type="Pfam" id="PF09369">
    <property type="entry name" value="MZB"/>
    <property type="match status" value="1"/>
</dbReference>
<dbReference type="AlphaFoldDB" id="M0PE77"/>
<dbReference type="EMBL" id="AOJI01000019">
    <property type="protein sequence ID" value="EMA68178.1"/>
    <property type="molecule type" value="Genomic_DNA"/>
</dbReference>
<dbReference type="PATRIC" id="fig|1230454.4.peg.1284"/>
<dbReference type="GO" id="GO:0005524">
    <property type="term" value="F:ATP binding"/>
    <property type="evidence" value="ECO:0007669"/>
    <property type="project" value="UniProtKB-KW"/>
</dbReference>
<dbReference type="InterPro" id="IPR018973">
    <property type="entry name" value="MZB"/>
</dbReference>
<dbReference type="Pfam" id="PF00271">
    <property type="entry name" value="Helicase_C"/>
    <property type="match status" value="1"/>
</dbReference>
<keyword evidence="2" id="KW-0067">ATP-binding</keyword>
<dbReference type="CDD" id="cd17923">
    <property type="entry name" value="DEXHc_Hrq1-like"/>
    <property type="match status" value="1"/>
</dbReference>
<dbReference type="RefSeq" id="WP_007999627.1">
    <property type="nucleotide sequence ID" value="NZ_AOJI01000019.1"/>
</dbReference>
<dbReference type="CDD" id="cd18797">
    <property type="entry name" value="SF2_C_Hrq"/>
    <property type="match status" value="1"/>
</dbReference>
<evidence type="ECO:0000313" key="7">
    <source>
        <dbReference type="Proteomes" id="UP000011575"/>
    </source>
</evidence>
<feature type="domain" description="Helicase C-terminal" evidence="5">
    <location>
        <begin position="284"/>
        <end position="443"/>
    </location>
</feature>
<sequence length="813" mass="88259">MEDAIEWLRDRPFYEGQIAEHRRLPAREPVYADIDLAPRMADALSKRGIDRLYRHQAAAIEAVRGGDDVVLATETASGKSLAYAVPAFEAAMDHGGRTLYLGPQNALIADQEESLSELARGLGFGSRVSVASYTGRLSRSEKRDVRDREPTVLLSNPDMLHYALLPHAGRLWEWFFSSLEYVVIDEVHSYRGVFGSQVAMTLRRLARTCERFGSTPRFVCCSATINNPVDHVAAVTGRDPDGIALVDEDASGRGPRDWVLWNPPEYDDDWQERGSGRRKSSHTESKRLFVDLVAAGAQTLAFTRARQTAEQYATDSASDLRERGERELAGAVGAYQAALKDDRRREIESALHAGDLRGVWSTSALELGVDVGGLDAVILDGYPGTRMSAYQRAGRAGRGDDPALVVMVGGEDQLDQYLMNNPADFFEAPPEDAICDPANDELLPRHVACAADERWLSPADETYFDETFPGIVGDLTAEGVLDRRDTASGIRWVHAGSASPQQAVNLRTADDREIDLIDSSRGETVASLGFADALRDAHPGAIYHQQGRTYEVTDLDLDRDVAELQSSWADYYTRTLSEKDIVVNEDLAARELSARPDVPVRFADVTVTEQITGFVRKDAATGESLGESTLDLPETTLRTKALYFPVPADIESEMRAIGGRERAGDDAAGDDAAGAAEDADSEDANSEDADSGAGGEHAFNGGIHAAEHGIISLFPFHLLCDRADVGGISTPYHPHTDAPAVFVYDGYPGGVGLTRRGHDRIEELLKRTARLIDGCDCAGGCPACVQSPHCGNANEPLAKAPAVHLLRALTRTG</sequence>
<dbReference type="GO" id="GO:0006289">
    <property type="term" value="P:nucleotide-excision repair"/>
    <property type="evidence" value="ECO:0007669"/>
    <property type="project" value="TreeGrafter"/>
</dbReference>
<dbReference type="InterPro" id="IPR014001">
    <property type="entry name" value="Helicase_ATP-bd"/>
</dbReference>
<gene>
    <name evidence="6" type="ORF">C461_06339</name>
</gene>
<keyword evidence="6" id="KW-0347">Helicase</keyword>
<dbReference type="SMART" id="SM00487">
    <property type="entry name" value="DEXDc"/>
    <property type="match status" value="1"/>
</dbReference>
<evidence type="ECO:0000313" key="6">
    <source>
        <dbReference type="EMBL" id="EMA68178.1"/>
    </source>
</evidence>
<evidence type="ECO:0000256" key="2">
    <source>
        <dbReference type="ARBA" id="ARBA00022840"/>
    </source>
</evidence>
<dbReference type="PANTHER" id="PTHR47957:SF3">
    <property type="entry name" value="ATP-DEPENDENT HELICASE HRQ1"/>
    <property type="match status" value="1"/>
</dbReference>
<dbReference type="PROSITE" id="PS51194">
    <property type="entry name" value="HELICASE_CTER"/>
    <property type="match status" value="1"/>
</dbReference>
<dbReference type="PROSITE" id="PS51192">
    <property type="entry name" value="HELICASE_ATP_BIND_1"/>
    <property type="match status" value="1"/>
</dbReference>
<reference evidence="6 7" key="1">
    <citation type="journal article" date="2014" name="PLoS Genet.">
        <title>Phylogenetically driven sequencing of extremely halophilic archaea reveals strategies for static and dynamic osmo-response.</title>
        <authorList>
            <person name="Becker E.A."/>
            <person name="Seitzer P.M."/>
            <person name="Tritt A."/>
            <person name="Larsen D."/>
            <person name="Krusor M."/>
            <person name="Yao A.I."/>
            <person name="Wu D."/>
            <person name="Madern D."/>
            <person name="Eisen J.A."/>
            <person name="Darling A.E."/>
            <person name="Facciotti M.T."/>
        </authorList>
    </citation>
    <scope>NUCLEOTIDE SEQUENCE [LARGE SCALE GENOMIC DNA]</scope>
    <source>
        <strain evidence="6 7">JCM 13560</strain>
    </source>
</reference>
<dbReference type="InterPro" id="IPR027417">
    <property type="entry name" value="P-loop_NTPase"/>
</dbReference>
<organism evidence="6 7">
    <name type="scientific">Halorubrum aidingense JCM 13560</name>
    <dbReference type="NCBI Taxonomy" id="1230454"/>
    <lineage>
        <taxon>Archaea</taxon>
        <taxon>Methanobacteriati</taxon>
        <taxon>Methanobacteriota</taxon>
        <taxon>Stenosarchaea group</taxon>
        <taxon>Halobacteria</taxon>
        <taxon>Halobacteriales</taxon>
        <taxon>Haloferacaceae</taxon>
        <taxon>Halorubrum</taxon>
    </lineage>
</organism>
<comment type="caution">
    <text evidence="6">The sequence shown here is derived from an EMBL/GenBank/DDBJ whole genome shotgun (WGS) entry which is preliminary data.</text>
</comment>
<keyword evidence="1" id="KW-0547">Nucleotide-binding</keyword>
<evidence type="ECO:0000259" key="5">
    <source>
        <dbReference type="PROSITE" id="PS51194"/>
    </source>
</evidence>
<dbReference type="GO" id="GO:0036297">
    <property type="term" value="P:interstrand cross-link repair"/>
    <property type="evidence" value="ECO:0007669"/>
    <property type="project" value="TreeGrafter"/>
</dbReference>
<dbReference type="InterPro" id="IPR001650">
    <property type="entry name" value="Helicase_C-like"/>
</dbReference>
<dbReference type="SUPFAM" id="SSF52540">
    <property type="entry name" value="P-loop containing nucleoside triphosphate hydrolases"/>
    <property type="match status" value="2"/>
</dbReference>
<dbReference type="GO" id="GO:0043138">
    <property type="term" value="F:3'-5' DNA helicase activity"/>
    <property type="evidence" value="ECO:0007669"/>
    <property type="project" value="TreeGrafter"/>
</dbReference>
<evidence type="ECO:0000256" key="3">
    <source>
        <dbReference type="SAM" id="MobiDB-lite"/>
    </source>
</evidence>
<evidence type="ECO:0000259" key="4">
    <source>
        <dbReference type="PROSITE" id="PS51192"/>
    </source>
</evidence>